<keyword evidence="4" id="KW-1185">Reference proteome</keyword>
<evidence type="ECO:0000313" key="4">
    <source>
        <dbReference type="Proteomes" id="UP000009131"/>
    </source>
</evidence>
<evidence type="ECO:0000313" key="3">
    <source>
        <dbReference type="EMBL" id="GAA99424.1"/>
    </source>
</evidence>
<dbReference type="PANTHER" id="PTHR43058:SF1">
    <property type="entry name" value="DUF427 DOMAIN-CONTAINING PROTEIN"/>
    <property type="match status" value="1"/>
</dbReference>
<dbReference type="InterPro" id="IPR007361">
    <property type="entry name" value="DUF427"/>
</dbReference>
<feature type="signal peptide" evidence="1">
    <location>
        <begin position="1"/>
        <end position="15"/>
    </location>
</feature>
<dbReference type="InterPro" id="IPR038694">
    <property type="entry name" value="DUF427_sf"/>
</dbReference>
<dbReference type="STRING" id="764103.G7E9V5"/>
<evidence type="ECO:0000256" key="1">
    <source>
        <dbReference type="SAM" id="SignalP"/>
    </source>
</evidence>
<dbReference type="EMBL" id="BABT02000220">
    <property type="protein sequence ID" value="GAA99424.1"/>
    <property type="molecule type" value="Genomic_DNA"/>
</dbReference>
<dbReference type="Gene3D" id="2.170.150.40">
    <property type="entry name" value="Domain of unknown function (DUF427)"/>
    <property type="match status" value="1"/>
</dbReference>
<dbReference type="HOGENOM" id="CLU_103537_0_0_1"/>
<protein>
    <recommendedName>
        <fullName evidence="2">DUF427 domain-containing protein</fullName>
    </recommendedName>
</protein>
<dbReference type="PANTHER" id="PTHR43058">
    <property type="entry name" value="SLR0655 PROTEIN"/>
    <property type="match status" value="1"/>
</dbReference>
<dbReference type="AlphaFoldDB" id="G7E9V5"/>
<accession>G7E9V5</accession>
<keyword evidence="1" id="KW-0732">Signal</keyword>
<dbReference type="InParanoid" id="G7E9V5"/>
<reference evidence="3 4" key="1">
    <citation type="journal article" date="2011" name="J. Gen. Appl. Microbiol.">
        <title>Draft genome sequencing of the enigmatic basidiomycete Mixia osmundae.</title>
        <authorList>
            <person name="Nishida H."/>
            <person name="Nagatsuka Y."/>
            <person name="Sugiyama J."/>
        </authorList>
    </citation>
    <scope>NUCLEOTIDE SEQUENCE [LARGE SCALE GENOMIC DNA]</scope>
    <source>
        <strain evidence="4">CBS 9802 / IAM 14324 / JCM 22182 / KY 12970</strain>
    </source>
</reference>
<reference evidence="3 4" key="2">
    <citation type="journal article" date="2012" name="Open Biol.">
        <title>Characteristics of nucleosomes and linker DNA regions on the genome of the basidiomycete Mixia osmundae revealed by mono- and dinucleosome mapping.</title>
        <authorList>
            <person name="Nishida H."/>
            <person name="Kondo S."/>
            <person name="Matsumoto T."/>
            <person name="Suzuki Y."/>
            <person name="Yoshikawa H."/>
            <person name="Taylor T.D."/>
            <person name="Sugiyama J."/>
        </authorList>
    </citation>
    <scope>NUCLEOTIDE SEQUENCE [LARGE SCALE GENOMIC DNA]</scope>
    <source>
        <strain evidence="4">CBS 9802 / IAM 14324 / JCM 22182 / KY 12970</strain>
    </source>
</reference>
<dbReference type="OrthoDB" id="18996at2759"/>
<name>G7E9V5_MIXOS</name>
<feature type="chain" id="PRO_5012203901" description="DUF427 domain-containing protein" evidence="1">
    <location>
        <begin position="16"/>
        <end position="199"/>
    </location>
</feature>
<organism evidence="3 4">
    <name type="scientific">Mixia osmundae (strain CBS 9802 / IAM 14324 / JCM 22182 / KY 12970)</name>
    <dbReference type="NCBI Taxonomy" id="764103"/>
    <lineage>
        <taxon>Eukaryota</taxon>
        <taxon>Fungi</taxon>
        <taxon>Dikarya</taxon>
        <taxon>Basidiomycota</taxon>
        <taxon>Pucciniomycotina</taxon>
        <taxon>Mixiomycetes</taxon>
        <taxon>Mixiales</taxon>
        <taxon>Mixiaceae</taxon>
        <taxon>Mixia</taxon>
    </lineage>
</organism>
<comment type="caution">
    <text evidence="3">The sequence shown here is derived from an EMBL/GenBank/DDBJ whole genome shotgun (WGS) entry which is preliminary data.</text>
</comment>
<dbReference type="eggNOG" id="ENOG502S4XN">
    <property type="taxonomic scope" value="Eukaryota"/>
</dbReference>
<feature type="domain" description="DUF427" evidence="2">
    <location>
        <begin position="75"/>
        <end position="155"/>
    </location>
</feature>
<dbReference type="Proteomes" id="UP000009131">
    <property type="component" value="Unassembled WGS sequence"/>
</dbReference>
<sequence>MSRRWLLDLRGKSRALLCLLTLDLTGPRLPSLRSMSTERKLESVWEPPYTRPPTLEPSPRRLRVIYVDPSTKERITLADTTKGYRVLETSHPPTYYIPPSDVKLDLLKPNARSSFCEWKGRASYHDCGNIRARIWSYPDPSPRFRPIKDYMAFYATSYECSVDDEKVIPQEGDFYGSWLTSEITGGKKGFKGGAGTWGW</sequence>
<gene>
    <name evidence="3" type="primary">Mo06122</name>
    <name evidence="3" type="ORF">E5Q_06122</name>
</gene>
<proteinExistence type="predicted"/>
<evidence type="ECO:0000259" key="2">
    <source>
        <dbReference type="Pfam" id="PF04248"/>
    </source>
</evidence>
<dbReference type="Pfam" id="PF04248">
    <property type="entry name" value="NTP_transf_9"/>
    <property type="match status" value="1"/>
</dbReference>